<dbReference type="GO" id="GO:0050808">
    <property type="term" value="P:synapse organization"/>
    <property type="evidence" value="ECO:0007669"/>
    <property type="project" value="Ensembl"/>
</dbReference>
<evidence type="ECO:0000256" key="3">
    <source>
        <dbReference type="ARBA" id="ARBA00008588"/>
    </source>
</evidence>
<dbReference type="InterPro" id="IPR013098">
    <property type="entry name" value="Ig_I-set"/>
</dbReference>
<dbReference type="CDD" id="cd00063">
    <property type="entry name" value="FN3"/>
    <property type="match status" value="4"/>
</dbReference>
<evidence type="ECO:0000256" key="17">
    <source>
        <dbReference type="ARBA" id="ARBA00023273"/>
    </source>
</evidence>
<dbReference type="PANTHER" id="PTHR12231">
    <property type="entry name" value="CTX-RELATED TYPE I TRANSMEMBRANE PROTEIN"/>
    <property type="match status" value="1"/>
</dbReference>
<evidence type="ECO:0000313" key="26">
    <source>
        <dbReference type="Ensembl" id="ENSCJAP00000085511.1"/>
    </source>
</evidence>
<keyword evidence="14 23" id="KW-0472">Membrane</keyword>
<dbReference type="Pfam" id="PF00041">
    <property type="entry name" value="fn3"/>
    <property type="match status" value="4"/>
</dbReference>
<dbReference type="Pfam" id="PF13882">
    <property type="entry name" value="Bravo_FIGEY"/>
    <property type="match status" value="1"/>
</dbReference>
<protein>
    <recommendedName>
        <fullName evidence="21">Neural cell adhesion molecule L1</fullName>
    </recommendedName>
</protein>
<keyword evidence="5" id="KW-1003">Cell membrane</keyword>
<organism evidence="26 27">
    <name type="scientific">Callithrix jacchus</name>
    <name type="common">White-tufted-ear marmoset</name>
    <name type="synonym">Simia Jacchus</name>
    <dbReference type="NCBI Taxonomy" id="9483"/>
    <lineage>
        <taxon>Eukaryota</taxon>
        <taxon>Metazoa</taxon>
        <taxon>Chordata</taxon>
        <taxon>Craniata</taxon>
        <taxon>Vertebrata</taxon>
        <taxon>Euteleostomi</taxon>
        <taxon>Mammalia</taxon>
        <taxon>Eutheria</taxon>
        <taxon>Euarchontoglires</taxon>
        <taxon>Primates</taxon>
        <taxon>Haplorrhini</taxon>
        <taxon>Platyrrhini</taxon>
        <taxon>Cebidae</taxon>
        <taxon>Callitrichinae</taxon>
        <taxon>Callithrix</taxon>
        <taxon>Callithrix</taxon>
    </lineage>
</organism>
<comment type="function">
    <text evidence="19">Neural cell adhesion molecule involved in the dynamics of cell adhesion and in the generation of transmembrane signals at tyrosine kinase receptors. During brain development, critical in multiple processes, including neuronal migration, axonal growth and fasciculation, and synaptogenesis. In the mature brain, plays a role in the dynamics of neuronal structure and function, including synaptic plasticity.</text>
</comment>
<keyword evidence="15" id="KW-1015">Disulfide bond</keyword>
<evidence type="ECO:0000256" key="1">
    <source>
        <dbReference type="ARBA" id="ARBA00004251"/>
    </source>
</evidence>
<keyword evidence="6" id="KW-0597">Phosphoprotein</keyword>
<dbReference type="SMART" id="SM00408">
    <property type="entry name" value="IGc2"/>
    <property type="match status" value="5"/>
</dbReference>
<dbReference type="SMART" id="SM00060">
    <property type="entry name" value="FN3"/>
    <property type="match status" value="4"/>
</dbReference>
<dbReference type="GO" id="GO:0005886">
    <property type="term" value="C:plasma membrane"/>
    <property type="evidence" value="ECO:0007669"/>
    <property type="project" value="UniProtKB-SubCell"/>
</dbReference>
<dbReference type="PROSITE" id="PS50853">
    <property type="entry name" value="FN3"/>
    <property type="match status" value="4"/>
</dbReference>
<dbReference type="GO" id="GO:0030426">
    <property type="term" value="C:growth cone"/>
    <property type="evidence" value="ECO:0007669"/>
    <property type="project" value="UniProtKB-SubCell"/>
</dbReference>
<dbReference type="SMART" id="SM00409">
    <property type="entry name" value="IG"/>
    <property type="match status" value="6"/>
</dbReference>
<dbReference type="Pfam" id="PF07679">
    <property type="entry name" value="I-set"/>
    <property type="match status" value="3"/>
</dbReference>
<dbReference type="PROSITE" id="PS50835">
    <property type="entry name" value="IG_LIKE"/>
    <property type="match status" value="6"/>
</dbReference>
<dbReference type="PANTHER" id="PTHR12231:SF241">
    <property type="entry name" value="L1 CELL ADHESION MOLECULE"/>
    <property type="match status" value="1"/>
</dbReference>
<feature type="region of interest" description="Disordered" evidence="22">
    <location>
        <begin position="1"/>
        <end position="30"/>
    </location>
</feature>
<evidence type="ECO:0000256" key="15">
    <source>
        <dbReference type="ARBA" id="ARBA00023157"/>
    </source>
</evidence>
<dbReference type="GO" id="GO:0009986">
    <property type="term" value="C:cell surface"/>
    <property type="evidence" value="ECO:0007669"/>
    <property type="project" value="Ensembl"/>
</dbReference>
<comment type="similarity">
    <text evidence="3">Belongs to the immunoglobulin superfamily. L1/neurofascin/NgCAM family.</text>
</comment>
<evidence type="ECO:0000259" key="25">
    <source>
        <dbReference type="PROSITE" id="PS50853"/>
    </source>
</evidence>
<dbReference type="InterPro" id="IPR007110">
    <property type="entry name" value="Ig-like_dom"/>
</dbReference>
<keyword evidence="17" id="KW-0966">Cell projection</keyword>
<dbReference type="GO" id="GO:0007160">
    <property type="term" value="P:cell-matrix adhesion"/>
    <property type="evidence" value="ECO:0007669"/>
    <property type="project" value="Ensembl"/>
</dbReference>
<keyword evidence="18" id="KW-0393">Immunoglobulin domain</keyword>
<keyword evidence="16" id="KW-0325">Glycoprotein</keyword>
<evidence type="ECO:0000256" key="8">
    <source>
        <dbReference type="ARBA" id="ARBA00022729"/>
    </source>
</evidence>
<feature type="domain" description="Ig-like" evidence="24">
    <location>
        <begin position="406"/>
        <end position="493"/>
    </location>
</feature>
<dbReference type="Proteomes" id="UP000008225">
    <property type="component" value="Chromosome X"/>
</dbReference>
<dbReference type="InterPro" id="IPR036179">
    <property type="entry name" value="Ig-like_dom_sf"/>
</dbReference>
<keyword evidence="10" id="KW-0221">Differentiation</keyword>
<feature type="domain" description="Ig-like" evidence="24">
    <location>
        <begin position="692"/>
        <end position="780"/>
    </location>
</feature>
<dbReference type="FunFam" id="2.60.40.10:FF:000713">
    <property type="entry name" value="Neural cell adhesion molecule L1"/>
    <property type="match status" value="1"/>
</dbReference>
<evidence type="ECO:0000256" key="11">
    <source>
        <dbReference type="ARBA" id="ARBA00022889"/>
    </source>
</evidence>
<dbReference type="Gene3D" id="2.60.40.10">
    <property type="entry name" value="Immunoglobulins"/>
    <property type="match status" value="10"/>
</dbReference>
<feature type="compositionally biased region" description="Polar residues" evidence="22">
    <location>
        <begin position="1503"/>
        <end position="1512"/>
    </location>
</feature>
<feature type="region of interest" description="Disordered" evidence="22">
    <location>
        <begin position="236"/>
        <end position="305"/>
    </location>
</feature>
<evidence type="ECO:0000313" key="27">
    <source>
        <dbReference type="Proteomes" id="UP000008225"/>
    </source>
</evidence>
<dbReference type="GO" id="GO:0016477">
    <property type="term" value="P:cell migration"/>
    <property type="evidence" value="ECO:0007669"/>
    <property type="project" value="Ensembl"/>
</dbReference>
<feature type="region of interest" description="Disordered" evidence="22">
    <location>
        <begin position="1438"/>
        <end position="1469"/>
    </location>
</feature>
<name>A0A8I3WI70_CALJA</name>
<feature type="domain" description="Fibronectin type-III" evidence="25">
    <location>
        <begin position="883"/>
        <end position="979"/>
    </location>
</feature>
<keyword evidence="8" id="KW-0732">Signal</keyword>
<dbReference type="InterPro" id="IPR003961">
    <property type="entry name" value="FN3_dom"/>
</dbReference>
<dbReference type="InterPro" id="IPR003599">
    <property type="entry name" value="Ig_sub"/>
</dbReference>
<feature type="domain" description="Ig-like" evidence="24">
    <location>
        <begin position="785"/>
        <end position="874"/>
    </location>
</feature>
<keyword evidence="11" id="KW-0130">Cell adhesion</keyword>
<evidence type="ECO:0000256" key="5">
    <source>
        <dbReference type="ARBA" id="ARBA00022475"/>
    </source>
</evidence>
<dbReference type="GO" id="GO:0007411">
    <property type="term" value="P:axon guidance"/>
    <property type="evidence" value="ECO:0007669"/>
    <property type="project" value="Ensembl"/>
</dbReference>
<feature type="compositionally biased region" description="Pro residues" evidence="22">
    <location>
        <begin position="237"/>
        <end position="255"/>
    </location>
</feature>
<dbReference type="CDD" id="cd05867">
    <property type="entry name" value="Ig4_L1-CAM_like"/>
    <property type="match status" value="1"/>
</dbReference>
<dbReference type="InterPro" id="IPR003598">
    <property type="entry name" value="Ig_sub2"/>
</dbReference>
<dbReference type="InterPro" id="IPR051170">
    <property type="entry name" value="Neural/epithelial_adhesion"/>
</dbReference>
<dbReference type="OMA" id="HCKYTVD"/>
<dbReference type="FunFam" id="2.60.40.10:FF:000005">
    <property type="entry name" value="Neuronal cell adhesion molecule"/>
    <property type="match status" value="1"/>
</dbReference>
<feature type="domain" description="Fibronectin type-III" evidence="25">
    <location>
        <begin position="1082"/>
        <end position="1183"/>
    </location>
</feature>
<comment type="subunit">
    <text evidence="20">Interacts with SHTN1; the interaction occurs in axonal growth cones. Interacts with isoform 2 of BSG.</text>
</comment>
<sequence length="1519" mass="166122">MVEWERVGSAGKVGWGQSRGQRNKTPESLKKTWELGVAVRGIPLRDTVARGLASYPAARLRSGGADASAPQRHPDTGDRSPRSPSIRIRTRCPGLGGHSGEAPGVLPWMCWGVVSCGCQSPAGALGGRVEAGGESPSSPESSLHRPAPGLWEHYRPAIPSLSFTAGSLALGLGTLSLWRLPVCGGGGLAKPVGGGPAELLEWAVRGSPARAALGWDQGLGCGGAGPAAGEVISLLPPLLPRRSPPPPLRASPPRPAAAAAAAASTSQTRLGDGSEAGVRGGWAGSPSGGRSSDEGHHVMEPPVITEQSPRRLVVFPTDDISLKCEASGKPEVQFRWTRDGVHFKPKDELGVTVYQSPHSGSFTITGNNSNFAQRFQGIYRCFASNKLGTAMSHEIRLMAEGAPKWPKETVKPVEVEEGESVVLPCHPPPSAEPLRIYWMNSKILHIKQDERVTMGQNGNLYFANVLTSDNHSDYICHAHFPGTRTIIQKEPIDLRVKATNSMIDRKPRLLFPTNSSSHLVALQGQPLVLECIAEGFPTPTIKWLRPSGPMPADRVTYQNHNKTLQLLNVGEEDDGEYRCLAENSLGSARHDYYVTVEAAPYWLHKPQSHLYGPGETARLDCQVQGRPQPEITWRINGIPVEELAKDQKYRIQRGALILSNVQPSDTMVTQCEAGNRHGLLLANAYIYVVQLPAKILTADNQTYMAVRGSTAYLLCKAFGAPVPSVQWLDEDGTTVLQDERFFPYANGTLGIRDLQANDTGRYFCQAANDQNNVTIVANLQIKDATQITQGPRSTIEKKGSRVTFTCQASFDPSLQPSITWRGDGRDLQELGDSDKYFIEDGRLVIHSLDYSDQGNYSCVASTELDMVESRAQLLVVGSPGSVPRLALSDLHLLKQSQVRLSWSPAEDHNAPIEKYDIEFEDKEMAPEKWYSLGKVPGNQTSTTLKLSPYVHYTFRVTAINKYGPGEPSPVSETVVTPEAAPEKNPVNVKGEGNETTNMVITWKPLRWMDWNAPQVQYRVQWRPQGTRGPWQEQIVSDPFLVVSNTSTFVPYEIKVQAVNRQGKGPEPQVTIGYSGEDYPQAVPELEGIEILNSSAVLVKWRPVDLVQVKGHLRGYNVTYWREGSQRKHSKRHTHRDHVVVPANTTSVILSGLRPYSSYHLEVQAFNGRGLGPASEFTFSTPEGVPGHPEALHVECQSNTSLRLHWQPPLSHNGVLTGYVLSYRPLDEGGKGQLSFNLRDPELRTHNLTDLSPHLRYRFQLQATTKEGPGEAIVREGGTMALSGISDFGNISATAGENYSVVSWVPREGQCNFRFHILFKALGEEKGGAYVSYSQSSYTQGDLQPDTDYEIHLFKERMFQHRMAVKTNGTGRVRLPPAGFATEGWFIGFVSAIILLLLLLLILCFIKRSKGGKYSVKDKEDTQVDSEARPMKDETFGEYRSLESDNEEKAFGSSQPSLNGDIKPLGSDDSLADYGGSVDVQFNEDGSFIGQYSGKKEKEVAGGNDSSGATSPINPAVALE</sequence>
<feature type="region of interest" description="Disordered" evidence="22">
    <location>
        <begin position="965"/>
        <end position="992"/>
    </location>
</feature>
<dbReference type="GO" id="GO:0043025">
    <property type="term" value="C:neuronal cell body"/>
    <property type="evidence" value="ECO:0007669"/>
    <property type="project" value="Ensembl"/>
</dbReference>
<gene>
    <name evidence="26" type="primary">L1CAM</name>
</gene>
<feature type="compositionally biased region" description="Basic and acidic residues" evidence="22">
    <location>
        <begin position="72"/>
        <end position="81"/>
    </location>
</feature>
<proteinExistence type="inferred from homology"/>
<keyword evidence="12" id="KW-0524">Neurogenesis</keyword>
<evidence type="ECO:0000256" key="20">
    <source>
        <dbReference type="ARBA" id="ARBA00063896"/>
    </source>
</evidence>
<dbReference type="SUPFAM" id="SSF49265">
    <property type="entry name" value="Fibronectin type III"/>
    <property type="match status" value="2"/>
</dbReference>
<evidence type="ECO:0000256" key="2">
    <source>
        <dbReference type="ARBA" id="ARBA00004624"/>
    </source>
</evidence>
<comment type="subcellular location">
    <subcellularLocation>
        <location evidence="1">Cell membrane</location>
        <topology evidence="1">Single-pass type I membrane protein</topology>
    </subcellularLocation>
    <subcellularLocation>
        <location evidence="2">Cell projection</location>
        <location evidence="2">Growth cone</location>
    </subcellularLocation>
</comment>
<dbReference type="FunFam" id="2.60.40.10:FF:000057">
    <property type="entry name" value="neural cell adhesion molecule L1"/>
    <property type="match status" value="1"/>
</dbReference>
<feature type="transmembrane region" description="Helical" evidence="23">
    <location>
        <begin position="1383"/>
        <end position="1405"/>
    </location>
</feature>
<dbReference type="SUPFAM" id="SSF48726">
    <property type="entry name" value="Immunoglobulin"/>
    <property type="match status" value="6"/>
</dbReference>
<feature type="compositionally biased region" description="Gly residues" evidence="22">
    <location>
        <begin position="278"/>
        <end position="287"/>
    </location>
</feature>
<evidence type="ECO:0000256" key="6">
    <source>
        <dbReference type="ARBA" id="ARBA00022553"/>
    </source>
</evidence>
<dbReference type="CDD" id="cd05876">
    <property type="entry name" value="Ig3_L1-CAM"/>
    <property type="match status" value="1"/>
</dbReference>
<reference evidence="26 27" key="1">
    <citation type="submission" date="2009-03" db="EMBL/GenBank/DDBJ databases">
        <authorList>
            <person name="Warren W."/>
            <person name="Ye L."/>
            <person name="Minx P."/>
            <person name="Worley K."/>
            <person name="Gibbs R."/>
            <person name="Wilson R.K."/>
        </authorList>
    </citation>
    <scope>NUCLEOTIDE SEQUENCE [LARGE SCALE GENOMIC DNA]</scope>
</reference>
<evidence type="ECO:0000256" key="9">
    <source>
        <dbReference type="ARBA" id="ARBA00022737"/>
    </source>
</evidence>
<evidence type="ECO:0000256" key="13">
    <source>
        <dbReference type="ARBA" id="ARBA00022989"/>
    </source>
</evidence>
<dbReference type="InterPro" id="IPR026966">
    <property type="entry name" value="Neurofascin/L1/NrCAM_C"/>
</dbReference>
<dbReference type="FunFam" id="2.60.40.10:FF:000658">
    <property type="entry name" value="Neural cell adhesion molecule L1"/>
    <property type="match status" value="1"/>
</dbReference>
<keyword evidence="4" id="KW-0217">Developmental protein</keyword>
<dbReference type="InterPro" id="IPR036116">
    <property type="entry name" value="FN3_sf"/>
</dbReference>
<evidence type="ECO:0000256" key="23">
    <source>
        <dbReference type="SAM" id="Phobius"/>
    </source>
</evidence>
<keyword evidence="13 23" id="KW-1133">Transmembrane helix</keyword>
<feature type="domain" description="Fibronectin type-III" evidence="25">
    <location>
        <begin position="984"/>
        <end position="1077"/>
    </location>
</feature>
<dbReference type="FunFam" id="2.60.40.10:FF:000945">
    <property type="entry name" value="Neural cell adhesion molecule L1"/>
    <property type="match status" value="1"/>
</dbReference>
<evidence type="ECO:0000256" key="16">
    <source>
        <dbReference type="ARBA" id="ARBA00023180"/>
    </source>
</evidence>
<keyword evidence="9" id="KW-0677">Repeat</keyword>
<dbReference type="Ensembl" id="ENSCJAT00000136510.1">
    <property type="protein sequence ID" value="ENSCJAP00000085511.1"/>
    <property type="gene ID" value="ENSCJAG00000011023.5"/>
</dbReference>
<evidence type="ECO:0000256" key="10">
    <source>
        <dbReference type="ARBA" id="ARBA00022782"/>
    </source>
</evidence>
<dbReference type="FunFam" id="2.60.40.10:FF:000100">
    <property type="entry name" value="Neuronal cell adhesion molecule a"/>
    <property type="match status" value="1"/>
</dbReference>
<accession>A0A8I3WI70</accession>
<evidence type="ECO:0000256" key="7">
    <source>
        <dbReference type="ARBA" id="ARBA00022692"/>
    </source>
</evidence>
<evidence type="ECO:0000256" key="14">
    <source>
        <dbReference type="ARBA" id="ARBA00023136"/>
    </source>
</evidence>
<keyword evidence="7 23" id="KW-0812">Transmembrane</keyword>
<reference evidence="26" key="3">
    <citation type="submission" date="2025-09" db="UniProtKB">
        <authorList>
            <consortium name="Ensembl"/>
        </authorList>
    </citation>
    <scope>IDENTIFICATION</scope>
</reference>
<evidence type="ECO:0000256" key="22">
    <source>
        <dbReference type="SAM" id="MobiDB-lite"/>
    </source>
</evidence>
<feature type="compositionally biased region" description="Basic and acidic residues" evidence="22">
    <location>
        <begin position="1438"/>
        <end position="1449"/>
    </location>
</feature>
<dbReference type="GO" id="GO:0019904">
    <property type="term" value="F:protein domain specific binding"/>
    <property type="evidence" value="ECO:0007669"/>
    <property type="project" value="Ensembl"/>
</dbReference>
<feature type="domain" description="Ig-like" evidence="24">
    <location>
        <begin position="600"/>
        <end position="687"/>
    </location>
</feature>
<dbReference type="Pfam" id="PF13927">
    <property type="entry name" value="Ig_3"/>
    <property type="match status" value="2"/>
</dbReference>
<dbReference type="InterPro" id="IPR013783">
    <property type="entry name" value="Ig-like_fold"/>
</dbReference>
<evidence type="ECO:0000256" key="4">
    <source>
        <dbReference type="ARBA" id="ARBA00022473"/>
    </source>
</evidence>
<dbReference type="FunFam" id="2.60.40.10:FF:000561">
    <property type="entry name" value="Neural cell adhesion molecule L1"/>
    <property type="match status" value="1"/>
</dbReference>
<reference evidence="26" key="2">
    <citation type="submission" date="2025-08" db="UniProtKB">
        <authorList>
            <consortium name="Ensembl"/>
        </authorList>
    </citation>
    <scope>IDENTIFICATION</scope>
</reference>
<evidence type="ECO:0000259" key="24">
    <source>
        <dbReference type="PROSITE" id="PS50835"/>
    </source>
</evidence>
<feature type="domain" description="Fibronectin type-III" evidence="25">
    <location>
        <begin position="1187"/>
        <end position="1282"/>
    </location>
</feature>
<evidence type="ECO:0000256" key="18">
    <source>
        <dbReference type="ARBA" id="ARBA00023319"/>
    </source>
</evidence>
<dbReference type="FunFam" id="2.60.40.10:FF:000038">
    <property type="entry name" value="Neuronal cell adhesion molecule"/>
    <property type="match status" value="1"/>
</dbReference>
<feature type="domain" description="Ig-like" evidence="24">
    <location>
        <begin position="507"/>
        <end position="595"/>
    </location>
</feature>
<feature type="region of interest" description="Disordered" evidence="22">
    <location>
        <begin position="59"/>
        <end position="94"/>
    </location>
</feature>
<keyword evidence="27" id="KW-1185">Reference proteome</keyword>
<dbReference type="FunFam" id="2.60.40.10:FF:000063">
    <property type="entry name" value="neural cell adhesion molecule L1"/>
    <property type="match status" value="1"/>
</dbReference>
<dbReference type="FunFam" id="2.60.40.10:FF:000028">
    <property type="entry name" value="Neuronal cell adhesion molecule"/>
    <property type="match status" value="1"/>
</dbReference>
<dbReference type="GeneTree" id="ENSGT00940000157506"/>
<evidence type="ECO:0000256" key="19">
    <source>
        <dbReference type="ARBA" id="ARBA00060042"/>
    </source>
</evidence>
<feature type="domain" description="Ig-like" evidence="24">
    <location>
        <begin position="302"/>
        <end position="392"/>
    </location>
</feature>
<feature type="region of interest" description="Disordered" evidence="22">
    <location>
        <begin position="1492"/>
        <end position="1519"/>
    </location>
</feature>
<evidence type="ECO:0000256" key="12">
    <source>
        <dbReference type="ARBA" id="ARBA00022902"/>
    </source>
</evidence>
<evidence type="ECO:0000256" key="21">
    <source>
        <dbReference type="ARBA" id="ARBA00074488"/>
    </source>
</evidence>